<dbReference type="Pfam" id="PF01425">
    <property type="entry name" value="Amidase"/>
    <property type="match status" value="1"/>
</dbReference>
<dbReference type="InterPro" id="IPR020556">
    <property type="entry name" value="Amidase_CS"/>
</dbReference>
<dbReference type="Gene3D" id="3.90.1300.10">
    <property type="entry name" value="Amidase signature (AS) domain"/>
    <property type="match status" value="1"/>
</dbReference>
<evidence type="ECO:0000256" key="5">
    <source>
        <dbReference type="PIRSR" id="PIRSR001221-1"/>
    </source>
</evidence>
<evidence type="ECO:0000256" key="1">
    <source>
        <dbReference type="ARBA" id="ARBA00001311"/>
    </source>
</evidence>
<protein>
    <recommendedName>
        <fullName evidence="3">amidase</fullName>
        <ecNumber evidence="3">3.5.1.4</ecNumber>
    </recommendedName>
</protein>
<dbReference type="Proteomes" id="UP000053095">
    <property type="component" value="Unassembled WGS sequence"/>
</dbReference>
<evidence type="ECO:0000256" key="6">
    <source>
        <dbReference type="PIRSR" id="PIRSR001221-2"/>
    </source>
</evidence>
<dbReference type="AlphaFoldDB" id="A0A6V8HF26"/>
<dbReference type="PANTHER" id="PTHR46072:SF1">
    <property type="entry name" value="AMIDASE"/>
    <property type="match status" value="1"/>
</dbReference>
<comment type="similarity">
    <text evidence="2">Belongs to the amidase family.</text>
</comment>
<dbReference type="PIRSF" id="PIRSF001221">
    <property type="entry name" value="Amidase_fungi"/>
    <property type="match status" value="1"/>
</dbReference>
<dbReference type="InterPro" id="IPR036928">
    <property type="entry name" value="AS_sf"/>
</dbReference>
<feature type="active site" description="Charge relay system" evidence="5">
    <location>
        <position position="213"/>
    </location>
</feature>
<name>A0A6V8HF26_TALPI</name>
<reference evidence="9" key="1">
    <citation type="journal article" date="2015" name="Genome Announc.">
        <title>Draft genome sequence of Talaromyces cellulolyticus strain Y-94, a source of lignocellulosic biomass-degrading enzymes.</title>
        <authorList>
            <person name="Fujii T."/>
            <person name="Koike H."/>
            <person name="Sawayama S."/>
            <person name="Yano S."/>
            <person name="Inoue H."/>
        </authorList>
    </citation>
    <scope>NUCLEOTIDE SEQUENCE [LARGE SCALE GENOMIC DNA]</scope>
    <source>
        <strain evidence="9">Y-94</strain>
    </source>
</reference>
<keyword evidence="4" id="KW-0378">Hydrolase</keyword>
<gene>
    <name evidence="8" type="ORF">TCE0_034r11876</name>
</gene>
<organism evidence="8 9">
    <name type="scientific">Talaromyces pinophilus</name>
    <name type="common">Penicillium pinophilum</name>
    <dbReference type="NCBI Taxonomy" id="128442"/>
    <lineage>
        <taxon>Eukaryota</taxon>
        <taxon>Fungi</taxon>
        <taxon>Dikarya</taxon>
        <taxon>Ascomycota</taxon>
        <taxon>Pezizomycotina</taxon>
        <taxon>Eurotiomycetes</taxon>
        <taxon>Eurotiomycetidae</taxon>
        <taxon>Eurotiales</taxon>
        <taxon>Trichocomaceae</taxon>
        <taxon>Talaromyces</taxon>
        <taxon>Talaromyces sect. Talaromyces</taxon>
    </lineage>
</organism>
<feature type="active site" description="Charge relay system" evidence="5">
    <location>
        <position position="138"/>
    </location>
</feature>
<feature type="domain" description="Amidase" evidence="7">
    <location>
        <begin position="82"/>
        <end position="529"/>
    </location>
</feature>
<evidence type="ECO:0000259" key="7">
    <source>
        <dbReference type="Pfam" id="PF01425"/>
    </source>
</evidence>
<comment type="caution">
    <text evidence="8">The sequence shown here is derived from an EMBL/GenBank/DDBJ whole genome shotgun (WGS) entry which is preliminary data.</text>
</comment>
<proteinExistence type="inferred from homology"/>
<dbReference type="EMBL" id="DF933830">
    <property type="protein sequence ID" value="GAM39931.1"/>
    <property type="molecule type" value="Genomic_DNA"/>
</dbReference>
<feature type="binding site" evidence="6">
    <location>
        <begin position="234"/>
        <end position="237"/>
    </location>
    <ligand>
        <name>substrate</name>
    </ligand>
</feature>
<evidence type="ECO:0000256" key="3">
    <source>
        <dbReference type="ARBA" id="ARBA00012922"/>
    </source>
</evidence>
<evidence type="ECO:0000313" key="8">
    <source>
        <dbReference type="EMBL" id="GAM39931.1"/>
    </source>
</evidence>
<dbReference type="PANTHER" id="PTHR46072">
    <property type="entry name" value="AMIDASE-RELATED-RELATED"/>
    <property type="match status" value="1"/>
</dbReference>
<dbReference type="InterPro" id="IPR023631">
    <property type="entry name" value="Amidase_dom"/>
</dbReference>
<comment type="catalytic activity">
    <reaction evidence="1">
        <text>a monocarboxylic acid amide + H2O = a monocarboxylate + NH4(+)</text>
        <dbReference type="Rhea" id="RHEA:12020"/>
        <dbReference type="ChEBI" id="CHEBI:15377"/>
        <dbReference type="ChEBI" id="CHEBI:28938"/>
        <dbReference type="ChEBI" id="CHEBI:35757"/>
        <dbReference type="ChEBI" id="CHEBI:83628"/>
        <dbReference type="EC" id="3.5.1.4"/>
    </reaction>
</comment>
<accession>A0A6V8HF26</accession>
<feature type="active site" description="Acyl-ester intermediate" evidence="5">
    <location>
        <position position="237"/>
    </location>
</feature>
<dbReference type="PROSITE" id="PS00571">
    <property type="entry name" value="AMIDASES"/>
    <property type="match status" value="1"/>
</dbReference>
<evidence type="ECO:0000256" key="2">
    <source>
        <dbReference type="ARBA" id="ARBA00009199"/>
    </source>
</evidence>
<evidence type="ECO:0000313" key="9">
    <source>
        <dbReference type="Proteomes" id="UP000053095"/>
    </source>
</evidence>
<evidence type="ECO:0000256" key="4">
    <source>
        <dbReference type="ARBA" id="ARBA00022801"/>
    </source>
</evidence>
<feature type="binding site" evidence="6">
    <location>
        <position position="213"/>
    </location>
    <ligand>
        <name>substrate</name>
    </ligand>
</feature>
<dbReference type="SUPFAM" id="SSF75304">
    <property type="entry name" value="Amidase signature (AS) enzymes"/>
    <property type="match status" value="1"/>
</dbReference>
<dbReference type="EC" id="3.5.1.4" evidence="3"/>
<keyword evidence="9" id="KW-1185">Reference proteome</keyword>
<dbReference type="GO" id="GO:0004040">
    <property type="term" value="F:amidase activity"/>
    <property type="evidence" value="ECO:0007669"/>
    <property type="project" value="UniProtKB-EC"/>
</dbReference>
<sequence>MISTITPVTYQERARIKRAVQALLIPAEWRLASIPSVDEVADVLEYIRKSNLLSAQELGITETSDVNVLLHKLASRQLSSLEVTKAFAKRAMLAHQLTNCCTEIFLEDAFERARQLDDYLEQTGDLIGPLHGLPVSIKDLFHVKGVDSCIGWVGLTDKPAAEDGNAAATLRRLGAVLYVKTNVPQSMMMSDSFNHVFGQSVSALNRNLISGGSSGGEGSLVSARGSILGIGTDVGGSIRIPANLCGMYGLSPSTGRQPYERSGLRQDIVRSVAGPMAMSLSTVEKYMEALPAARPWEIDHQVTPIPWRTELCTTTKRLRIGYIVDDGVVKVQPPVARAIEEVAQALRETGHEVFEWDASSHAYAYQLWEKAILSDGGEACRRLCELSGEPLIEGMLVGKPHNILTTSQTHQLISDKYTYETQYLQRWTSAGLDALIMPITPWVGYKPQTWVKSHQYVGYTSIWNLLDYPALAVPVTKADRTKDDPSVDKEWMMHQPRNKSDEFNHQQYLVHGAPVGVQVITPKLQEEKCIAVAKVIEDSLAALRTAEKPQRAKL</sequence>
<feature type="binding site" evidence="6">
    <location>
        <position position="187"/>
    </location>
    <ligand>
        <name>substrate</name>
    </ligand>
</feature>